<protein>
    <submittedName>
        <fullName evidence="2">Antitoxin Xre-like helix-turn-helix domain-containing protein</fullName>
    </submittedName>
</protein>
<comment type="caution">
    <text evidence="2">The sequence shown here is derived from an EMBL/GenBank/DDBJ whole genome shotgun (WGS) entry which is preliminary data.</text>
</comment>
<sequence>MGSGRFNQEQSSVGLKAALRVIAGWQASPTQACRILRISHSTYRRASQDCGAGRRLDQDQQQRIGLVLGIHASLRTTFANQANVKGFPRFKNENEFFGGRSPLEIMAQGDMISLYETYKRIDQLPRIVVAQGSS</sequence>
<evidence type="ECO:0000313" key="3">
    <source>
        <dbReference type="Proteomes" id="UP001329505"/>
    </source>
</evidence>
<dbReference type="Pfam" id="PF20432">
    <property type="entry name" value="Xre-like-HTH"/>
    <property type="match status" value="1"/>
</dbReference>
<name>A0ABU7GI73_9PSED</name>
<feature type="domain" description="Antitoxin Xre-like helix-turn-helix" evidence="1">
    <location>
        <begin position="10"/>
        <end position="68"/>
    </location>
</feature>
<dbReference type="InterPro" id="IPR046847">
    <property type="entry name" value="Xre-like_HTH"/>
</dbReference>
<accession>A0ABU7GI73</accession>
<reference evidence="2 3" key="1">
    <citation type="submission" date="2024-01" db="EMBL/GenBank/DDBJ databases">
        <title>Unpublished Manusciprt.</title>
        <authorList>
            <person name="Duman M."/>
            <person name="Valdes E.G."/>
            <person name="Ajmi N."/>
            <person name="Altun S."/>
            <person name="Saticioglu I.B."/>
        </authorList>
    </citation>
    <scope>NUCLEOTIDE SEQUENCE [LARGE SCALE GENOMIC DNA]</scope>
    <source>
        <strain evidence="2 3">139P</strain>
    </source>
</reference>
<evidence type="ECO:0000313" key="2">
    <source>
        <dbReference type="EMBL" id="MEE1878640.1"/>
    </source>
</evidence>
<evidence type="ECO:0000259" key="1">
    <source>
        <dbReference type="Pfam" id="PF20432"/>
    </source>
</evidence>
<organism evidence="2 3">
    <name type="scientific">Pseudomonas soli</name>
    <dbReference type="NCBI Taxonomy" id="1306993"/>
    <lineage>
        <taxon>Bacteria</taxon>
        <taxon>Pseudomonadati</taxon>
        <taxon>Pseudomonadota</taxon>
        <taxon>Gammaproteobacteria</taxon>
        <taxon>Pseudomonadales</taxon>
        <taxon>Pseudomonadaceae</taxon>
        <taxon>Pseudomonas</taxon>
    </lineage>
</organism>
<dbReference type="RefSeq" id="WP_330125838.1">
    <property type="nucleotide sequence ID" value="NZ_JAZDQQ010000001.1"/>
</dbReference>
<gene>
    <name evidence="2" type="ORF">V0R55_00585</name>
</gene>
<proteinExistence type="predicted"/>
<keyword evidence="3" id="KW-1185">Reference proteome</keyword>
<dbReference type="Proteomes" id="UP001329505">
    <property type="component" value="Unassembled WGS sequence"/>
</dbReference>
<dbReference type="EMBL" id="JAZDQQ010000001">
    <property type="protein sequence ID" value="MEE1878640.1"/>
    <property type="molecule type" value="Genomic_DNA"/>
</dbReference>